<gene>
    <name evidence="6" type="ORF">MNBD_GAMMA21-1481</name>
</gene>
<sequence>MNLDSLNAFVEVALLGSFAAAARKLELDPSSVSRTIAGLEEALCLRLFQRSTRRLELTEAGEIYLNRIKPLLNEFAHALDEAHKVSTGESGTLRMTTSVSFAQVCILPLMAEFRKLYPLVKLELILSDAVVDLVAEGIDLACRLGPKTDSELIGTRLLEPRYHVCVSPDYFKSHPPITNPNDLQQHNCLVFTLPEYRSKWLFKDKDANLSQVSINSDLSISNAVSLRECARSGMGPVLLADWIIEDDIKTGKLVTILDDYQVAARNFDNAIWLLYPSRNFLPNKTRIMIDFLKSKFQDSIATLA</sequence>
<evidence type="ECO:0000259" key="5">
    <source>
        <dbReference type="PROSITE" id="PS50931"/>
    </source>
</evidence>
<dbReference type="Pfam" id="PF00126">
    <property type="entry name" value="HTH_1"/>
    <property type="match status" value="1"/>
</dbReference>
<organism evidence="6">
    <name type="scientific">hydrothermal vent metagenome</name>
    <dbReference type="NCBI Taxonomy" id="652676"/>
    <lineage>
        <taxon>unclassified sequences</taxon>
        <taxon>metagenomes</taxon>
        <taxon>ecological metagenomes</taxon>
    </lineage>
</organism>
<reference evidence="6" key="1">
    <citation type="submission" date="2018-06" db="EMBL/GenBank/DDBJ databases">
        <authorList>
            <person name="Zhirakovskaya E."/>
        </authorList>
    </citation>
    <scope>NUCLEOTIDE SEQUENCE</scope>
</reference>
<comment type="similarity">
    <text evidence="1">Belongs to the LysR transcriptional regulatory family.</text>
</comment>
<dbReference type="Gene3D" id="1.10.10.10">
    <property type="entry name" value="Winged helix-like DNA-binding domain superfamily/Winged helix DNA-binding domain"/>
    <property type="match status" value="1"/>
</dbReference>
<proteinExistence type="inferred from homology"/>
<dbReference type="GO" id="GO:0003677">
    <property type="term" value="F:DNA binding"/>
    <property type="evidence" value="ECO:0007669"/>
    <property type="project" value="UniProtKB-KW"/>
</dbReference>
<dbReference type="InterPro" id="IPR005119">
    <property type="entry name" value="LysR_subst-bd"/>
</dbReference>
<keyword evidence="2" id="KW-0805">Transcription regulation</keyword>
<evidence type="ECO:0000256" key="2">
    <source>
        <dbReference type="ARBA" id="ARBA00023015"/>
    </source>
</evidence>
<dbReference type="InterPro" id="IPR058163">
    <property type="entry name" value="LysR-type_TF_proteobact-type"/>
</dbReference>
<evidence type="ECO:0000256" key="1">
    <source>
        <dbReference type="ARBA" id="ARBA00009437"/>
    </source>
</evidence>
<keyword evidence="3" id="KW-0238">DNA-binding</keyword>
<name>A0A3B0ZPQ0_9ZZZZ</name>
<dbReference type="SUPFAM" id="SSF53850">
    <property type="entry name" value="Periplasmic binding protein-like II"/>
    <property type="match status" value="1"/>
</dbReference>
<dbReference type="InterPro" id="IPR000847">
    <property type="entry name" value="LysR_HTH_N"/>
</dbReference>
<dbReference type="FunFam" id="1.10.10.10:FF:000001">
    <property type="entry name" value="LysR family transcriptional regulator"/>
    <property type="match status" value="1"/>
</dbReference>
<dbReference type="CDD" id="cd08422">
    <property type="entry name" value="PBP2_CrgA_like"/>
    <property type="match status" value="1"/>
</dbReference>
<protein>
    <submittedName>
        <fullName evidence="6">Transcriptional regulator, LysR family</fullName>
    </submittedName>
</protein>
<accession>A0A3B0ZPQ0</accession>
<dbReference type="PROSITE" id="PS50931">
    <property type="entry name" value="HTH_LYSR"/>
    <property type="match status" value="1"/>
</dbReference>
<evidence type="ECO:0000256" key="3">
    <source>
        <dbReference type="ARBA" id="ARBA00023125"/>
    </source>
</evidence>
<dbReference type="PANTHER" id="PTHR30537">
    <property type="entry name" value="HTH-TYPE TRANSCRIPTIONAL REGULATOR"/>
    <property type="match status" value="1"/>
</dbReference>
<feature type="domain" description="HTH lysR-type" evidence="5">
    <location>
        <begin position="1"/>
        <end position="58"/>
    </location>
</feature>
<dbReference type="SUPFAM" id="SSF46785">
    <property type="entry name" value="Winged helix' DNA-binding domain"/>
    <property type="match status" value="1"/>
</dbReference>
<evidence type="ECO:0000313" key="6">
    <source>
        <dbReference type="EMBL" id="VAW95545.1"/>
    </source>
</evidence>
<evidence type="ECO:0000256" key="4">
    <source>
        <dbReference type="ARBA" id="ARBA00023163"/>
    </source>
</evidence>
<keyword evidence="4" id="KW-0804">Transcription</keyword>
<dbReference type="InterPro" id="IPR036390">
    <property type="entry name" value="WH_DNA-bd_sf"/>
</dbReference>
<dbReference type="EMBL" id="UOFR01000034">
    <property type="protein sequence ID" value="VAW95545.1"/>
    <property type="molecule type" value="Genomic_DNA"/>
</dbReference>
<dbReference type="Gene3D" id="3.40.190.290">
    <property type="match status" value="1"/>
</dbReference>
<dbReference type="GO" id="GO:0003700">
    <property type="term" value="F:DNA-binding transcription factor activity"/>
    <property type="evidence" value="ECO:0007669"/>
    <property type="project" value="InterPro"/>
</dbReference>
<dbReference type="InterPro" id="IPR036388">
    <property type="entry name" value="WH-like_DNA-bd_sf"/>
</dbReference>
<dbReference type="PANTHER" id="PTHR30537:SF5">
    <property type="entry name" value="HTH-TYPE TRANSCRIPTIONAL ACTIVATOR TTDR-RELATED"/>
    <property type="match status" value="1"/>
</dbReference>
<dbReference type="Pfam" id="PF03466">
    <property type="entry name" value="LysR_substrate"/>
    <property type="match status" value="1"/>
</dbReference>
<dbReference type="AlphaFoldDB" id="A0A3B0ZPQ0"/>